<dbReference type="EMBL" id="JAPDGR010001630">
    <property type="protein sequence ID" value="KAJ2980878.1"/>
    <property type="molecule type" value="Genomic_DNA"/>
</dbReference>
<organism evidence="1 2">
    <name type="scientific">Xylaria curta</name>
    <dbReference type="NCBI Taxonomy" id="42375"/>
    <lineage>
        <taxon>Eukaryota</taxon>
        <taxon>Fungi</taxon>
        <taxon>Dikarya</taxon>
        <taxon>Ascomycota</taxon>
        <taxon>Pezizomycotina</taxon>
        <taxon>Sordariomycetes</taxon>
        <taxon>Xylariomycetidae</taxon>
        <taxon>Xylariales</taxon>
        <taxon>Xylariaceae</taxon>
        <taxon>Xylaria</taxon>
    </lineage>
</organism>
<reference evidence="1" key="1">
    <citation type="submission" date="2022-10" db="EMBL/GenBank/DDBJ databases">
        <title>Genome Sequence of Xylaria curta.</title>
        <authorList>
            <person name="Buettner E."/>
        </authorList>
    </citation>
    <scope>NUCLEOTIDE SEQUENCE</scope>
    <source>
        <strain evidence="1">Babe10</strain>
    </source>
</reference>
<proteinExistence type="predicted"/>
<dbReference type="Proteomes" id="UP001143856">
    <property type="component" value="Unassembled WGS sequence"/>
</dbReference>
<accession>A0ACC1NP56</accession>
<name>A0ACC1NP56_9PEZI</name>
<protein>
    <submittedName>
        <fullName evidence="1">Uncharacterized protein</fullName>
    </submittedName>
</protein>
<keyword evidence="2" id="KW-1185">Reference proteome</keyword>
<comment type="caution">
    <text evidence="1">The sequence shown here is derived from an EMBL/GenBank/DDBJ whole genome shotgun (WGS) entry which is preliminary data.</text>
</comment>
<gene>
    <name evidence="1" type="ORF">NUW58_g6826</name>
</gene>
<evidence type="ECO:0000313" key="2">
    <source>
        <dbReference type="Proteomes" id="UP001143856"/>
    </source>
</evidence>
<sequence length="837" mass="91169">MSYALAEGSPSWLSLDSKSRELSVIALVASDEGGIDGRERDAGRIAQFGAYGHGDGQGKTQDVKIEDDKSMSGPGLPLNYYAVSGDNAPLPSWIEFDAGKLAFSGKTPTSESLVQPPQTFDFKLVASDVVGFSSTCLDFSIVVGLHELTIENSIIELNATHGKLIEYTDLPNVIKLDKQPLKPENVSSITVDGLPKWLSLDDESWKVSGTPDEGAQPTNVTIAVVDKFFDTLNVTLAVKFHTAIFLSDLPSLNISAGDDFSLDLKRFLFAPLDTQVTTETQPNDFWIRFDDSSKVLSGTAPKPLPAGFANEIRIPFNATQQRTKDKEVKYLNIHVATSTEHRPEGSEGPEDPEDPEESPDANSKADDSRRDLYWLLVLPVLAGAVAFILFIFRMRRRRHPTKLDFSEVSRPIPGSFVANGYTGASFGDIRRMMDPGPQASSIRPSAYAPGAQSNYKKSQTTSNSATEVDHIIPHAITTYSGPVRSEIHSVTTTKGRKSWLSGRQARASPTSTDEISLLSDTSLGETIIIPQDDPFPKPRRPEESAQGKKPTLEVPITTEPLSIQPTPELAYMIAGGKYDYVSDDDKPPAVGYQGRRRSGYQQNKSPSPRGVQHRLSKTWKRGSVSRIKDLKRQSHFSASTDVTTRTSILTSGVAEEATTASTNIVAKPTVVHIPSRPGEARQLSRRTDDSITFFGGGSLRGSQRNFRLTKDTTRSSVYPVEQSLGPSVAASEQGGVRDGDTTWDHPVTNSLGIAYGDLIHPERATRGSFVGPNQSRIGVAQSENWKPHSAAKYLKSPSRWPAPDVFRATSAGALEANVYQNQAAGNPYGQGEETRKF</sequence>
<evidence type="ECO:0000313" key="1">
    <source>
        <dbReference type="EMBL" id="KAJ2980878.1"/>
    </source>
</evidence>